<feature type="binding site" evidence="16">
    <location>
        <position position="305"/>
    </location>
    <ligand>
        <name>Mg(2+)</name>
        <dbReference type="ChEBI" id="CHEBI:18420"/>
    </ligand>
</feature>
<evidence type="ECO:0000256" key="11">
    <source>
        <dbReference type="ARBA" id="ARBA00023211"/>
    </source>
</evidence>
<evidence type="ECO:0000259" key="19">
    <source>
        <dbReference type="SMART" id="SM01329"/>
    </source>
</evidence>
<evidence type="ECO:0000256" key="14">
    <source>
        <dbReference type="PIRSR" id="PIRSR604439-1"/>
    </source>
</evidence>
<evidence type="ECO:0000256" key="15">
    <source>
        <dbReference type="PIRSR" id="PIRSR604439-2"/>
    </source>
</evidence>
<dbReference type="GO" id="GO:0000287">
    <property type="term" value="F:magnesium ion binding"/>
    <property type="evidence" value="ECO:0007669"/>
    <property type="project" value="InterPro"/>
</dbReference>
<comment type="subunit">
    <text evidence="3">Homodimer.</text>
</comment>
<evidence type="ECO:0000256" key="2">
    <source>
        <dbReference type="ARBA" id="ARBA00007769"/>
    </source>
</evidence>
<evidence type="ECO:0000256" key="12">
    <source>
        <dbReference type="ARBA" id="ARBA00023554"/>
    </source>
</evidence>
<evidence type="ECO:0000256" key="8">
    <source>
        <dbReference type="ARBA" id="ARBA00022842"/>
    </source>
</evidence>
<gene>
    <name evidence="20" type="ORF">AKJ53_00780</name>
</gene>
<feature type="binding site" evidence="14">
    <location>
        <position position="111"/>
    </location>
    <ligand>
        <name>D-threo-isocitrate</name>
        <dbReference type="ChEBI" id="CHEBI:15562"/>
    </ligand>
</feature>
<feature type="site" description="Critical for catalysis" evidence="17">
    <location>
        <position position="158"/>
    </location>
</feature>
<evidence type="ECO:0000256" key="17">
    <source>
        <dbReference type="PIRSR" id="PIRSR604439-4"/>
    </source>
</evidence>
<dbReference type="GO" id="GO:0051287">
    <property type="term" value="F:NAD binding"/>
    <property type="evidence" value="ECO:0007669"/>
    <property type="project" value="InterPro"/>
</dbReference>
<keyword evidence="5" id="KW-0329">Glyoxylate bypass</keyword>
<evidence type="ECO:0000256" key="16">
    <source>
        <dbReference type="PIRSR" id="PIRSR604439-3"/>
    </source>
</evidence>
<keyword evidence="6" id="KW-0816">Tricarboxylic acid cycle</keyword>
<protein>
    <recommendedName>
        <fullName evidence="4 13">Isocitrate dehydrogenase (NADP(+))</fullName>
        <ecNumber evidence="4 13">1.1.1.42</ecNumber>
    </recommendedName>
</protein>
<keyword evidence="11 16" id="KW-0464">Manganese</keyword>
<dbReference type="AlphaFoldDB" id="A0A133VIM9"/>
<dbReference type="GO" id="GO:0004450">
    <property type="term" value="F:isocitrate dehydrogenase (NADP+) activity"/>
    <property type="evidence" value="ECO:0007669"/>
    <property type="project" value="UniProtKB-UniRule"/>
</dbReference>
<dbReference type="InterPro" id="IPR019818">
    <property type="entry name" value="IsoCit/isopropylmalate_DH_CS"/>
</dbReference>
<comment type="caution">
    <text evidence="20">The sequence shown here is derived from an EMBL/GenBank/DDBJ whole genome shotgun (WGS) entry which is preliminary data.</text>
</comment>
<keyword evidence="10 20" id="KW-0560">Oxidoreductase</keyword>
<evidence type="ECO:0000256" key="5">
    <source>
        <dbReference type="ARBA" id="ARBA00022435"/>
    </source>
</evidence>
<evidence type="ECO:0000256" key="13">
    <source>
        <dbReference type="NCBIfam" id="TIGR00183"/>
    </source>
</evidence>
<evidence type="ECO:0000256" key="10">
    <source>
        <dbReference type="ARBA" id="ARBA00023002"/>
    </source>
</evidence>
<dbReference type="EMBL" id="LHYG01000007">
    <property type="protein sequence ID" value="KXB06299.1"/>
    <property type="molecule type" value="Genomic_DNA"/>
</dbReference>
<accession>A0A133VIM9</accession>
<sequence>MSTTYKKVSVPEEGEAIEWDGEELEVPNEPIIPQIEGDGIGKDTSPATKTVLKAAAEKTGRNIHWMDVQAGETAEENYGEYLPQETLNAIEEFRVALKGPLTTPVSGGFRSLNVAIRQKLDLYACMRPVYHLEGIPSPVRKPEEMDMVVFRENTEDLYAGIEWPQGSDEVDILRNFLNEKLGTNISSDAGIGIKPITEKASKRLIRKAIDYALNHRDRFQTVTLVHKGNIMKFTEGAFRNWGYEVAEKEYGDEVITENTLWEEREGENPEDTIVVNDRLADNMLQQIVTRPSNYDILATPNLNGDYLSDAAAGQVGGLGIAPGSNIGDGKGVFEPTHGTAPKHAGKDKVNPTGEILSGRIMLQYMGWDDAQKLVKKALEQTYKDKTVTYDIHRQIKGGEKVKCSEFAELVVKNMESFA</sequence>
<dbReference type="GO" id="GO:0006097">
    <property type="term" value="P:glyoxylate cycle"/>
    <property type="evidence" value="ECO:0007669"/>
    <property type="project" value="UniProtKB-KW"/>
</dbReference>
<evidence type="ECO:0000256" key="7">
    <source>
        <dbReference type="ARBA" id="ARBA00022723"/>
    </source>
</evidence>
<feature type="binding site" evidence="14">
    <location>
        <position position="117"/>
    </location>
    <ligand>
        <name>D-threo-isocitrate</name>
        <dbReference type="ChEBI" id="CHEBI:15562"/>
    </ligand>
</feature>
<reference evidence="20 21" key="1">
    <citation type="journal article" date="2016" name="Sci. Rep.">
        <title>Metabolic traits of an uncultured archaeal lineage -MSBL1- from brine pools of the Red Sea.</title>
        <authorList>
            <person name="Mwirichia R."/>
            <person name="Alam I."/>
            <person name="Rashid M."/>
            <person name="Vinu M."/>
            <person name="Ba-Alawi W."/>
            <person name="Anthony Kamau A."/>
            <person name="Kamanda Ngugi D."/>
            <person name="Goker M."/>
            <person name="Klenk H.P."/>
            <person name="Bajic V."/>
            <person name="Stingl U."/>
        </authorList>
    </citation>
    <scope>NUCLEOTIDE SEQUENCE [LARGE SCALE GENOMIC DNA]</scope>
    <source>
        <strain evidence="20">SCGC-AAA382F02</strain>
    </source>
</reference>
<feature type="binding site" evidence="15">
    <location>
        <position position="102"/>
    </location>
    <ligand>
        <name>NADP(+)</name>
        <dbReference type="ChEBI" id="CHEBI:58349"/>
    </ligand>
</feature>
<dbReference type="NCBIfam" id="TIGR00183">
    <property type="entry name" value="prok_nadp_idh"/>
    <property type="match status" value="1"/>
</dbReference>
<feature type="binding site" evidence="14">
    <location>
        <position position="151"/>
    </location>
    <ligand>
        <name>D-threo-isocitrate</name>
        <dbReference type="ChEBI" id="CHEBI:15562"/>
    </ligand>
</feature>
<feature type="binding site" evidence="15">
    <location>
        <position position="389"/>
    </location>
    <ligand>
        <name>NADP(+)</name>
        <dbReference type="ChEBI" id="CHEBI:58349"/>
    </ligand>
</feature>
<comment type="similarity">
    <text evidence="2">Belongs to the isocitrate and isopropylmalate dehydrogenases family.</text>
</comment>
<dbReference type="PANTHER" id="PTHR43504:SF1">
    <property type="entry name" value="ISOCITRATE DEHYDROGENASE [NADP]"/>
    <property type="match status" value="1"/>
</dbReference>
<keyword evidence="7" id="KW-0479">Metal-binding</keyword>
<keyword evidence="21" id="KW-1185">Reference proteome</keyword>
<comment type="catalytic activity">
    <reaction evidence="12">
        <text>D-threo-isocitrate + NADP(+) = 2-oxoglutarate + CO2 + NADPH</text>
        <dbReference type="Rhea" id="RHEA:19629"/>
        <dbReference type="ChEBI" id="CHEBI:15562"/>
        <dbReference type="ChEBI" id="CHEBI:16526"/>
        <dbReference type="ChEBI" id="CHEBI:16810"/>
        <dbReference type="ChEBI" id="CHEBI:57783"/>
        <dbReference type="ChEBI" id="CHEBI:58349"/>
        <dbReference type="EC" id="1.1.1.42"/>
    </reaction>
</comment>
<feature type="binding site" evidence="15">
    <location>
        <position position="393"/>
    </location>
    <ligand>
        <name>NADP(+)</name>
        <dbReference type="ChEBI" id="CHEBI:58349"/>
    </ligand>
</feature>
<dbReference type="GO" id="GO:0006099">
    <property type="term" value="P:tricarboxylic acid cycle"/>
    <property type="evidence" value="ECO:0007669"/>
    <property type="project" value="UniProtKB-UniRule"/>
</dbReference>
<evidence type="ECO:0000256" key="1">
    <source>
        <dbReference type="ARBA" id="ARBA00001936"/>
    </source>
</evidence>
<feature type="modified residue" description="N6-succinyllysine" evidence="18">
    <location>
        <position position="98"/>
    </location>
</feature>
<evidence type="ECO:0000313" key="20">
    <source>
        <dbReference type="EMBL" id="KXB06299.1"/>
    </source>
</evidence>
<dbReference type="SUPFAM" id="SSF53659">
    <property type="entry name" value="Isocitrate/Isopropylmalate dehydrogenase-like"/>
    <property type="match status" value="1"/>
</dbReference>
<keyword evidence="9 15" id="KW-0521">NADP</keyword>
<dbReference type="Pfam" id="PF00180">
    <property type="entry name" value="Iso_dh"/>
    <property type="match status" value="1"/>
</dbReference>
<evidence type="ECO:0000256" key="18">
    <source>
        <dbReference type="PIRSR" id="PIRSR604439-5"/>
    </source>
</evidence>
<feature type="binding site" evidence="15">
    <location>
        <position position="350"/>
    </location>
    <ligand>
        <name>NADP(+)</name>
        <dbReference type="ChEBI" id="CHEBI:58349"/>
    </ligand>
</feature>
<comment type="cofactor">
    <cofactor evidence="16">
        <name>Mg(2+)</name>
        <dbReference type="ChEBI" id="CHEBI:18420"/>
    </cofactor>
    <cofactor evidence="16">
        <name>Mn(2+)</name>
        <dbReference type="ChEBI" id="CHEBI:29035"/>
    </cofactor>
    <text evidence="16">Binds 1 Mg(2+) or Mn(2+) ion per subunit.</text>
</comment>
<evidence type="ECO:0000256" key="4">
    <source>
        <dbReference type="ARBA" id="ARBA00013013"/>
    </source>
</evidence>
<comment type="cofactor">
    <cofactor evidence="1">
        <name>Mn(2+)</name>
        <dbReference type="ChEBI" id="CHEBI:29035"/>
    </cofactor>
</comment>
<evidence type="ECO:0000256" key="9">
    <source>
        <dbReference type="ARBA" id="ARBA00022857"/>
    </source>
</evidence>
<dbReference type="InterPro" id="IPR024084">
    <property type="entry name" value="IsoPropMal-DH-like_dom"/>
</dbReference>
<dbReference type="PATRIC" id="fig|1698282.3.peg.370"/>
<dbReference type="PROSITE" id="PS00470">
    <property type="entry name" value="IDH_IMDH"/>
    <property type="match status" value="1"/>
</dbReference>
<feature type="binding site" evidence="14">
    <location>
        <position position="127"/>
    </location>
    <ligand>
        <name>D-threo-isocitrate</name>
        <dbReference type="ChEBI" id="CHEBI:15562"/>
    </ligand>
</feature>
<dbReference type="Gene3D" id="3.40.718.10">
    <property type="entry name" value="Isopropylmalate Dehydrogenase"/>
    <property type="match status" value="1"/>
</dbReference>
<dbReference type="SMART" id="SM01329">
    <property type="entry name" value="Iso_dh"/>
    <property type="match status" value="1"/>
</dbReference>
<dbReference type="PANTHER" id="PTHR43504">
    <property type="entry name" value="ISOCITRATE DEHYDROGENASE [NADP]"/>
    <property type="match status" value="1"/>
</dbReference>
<dbReference type="InterPro" id="IPR004439">
    <property type="entry name" value="Isocitrate_DH_NADP_dimer_prok"/>
</dbReference>
<feature type="binding site" evidence="14">
    <location>
        <position position="113"/>
    </location>
    <ligand>
        <name>D-threo-isocitrate</name>
        <dbReference type="ChEBI" id="CHEBI:15562"/>
    </ligand>
</feature>
<proteinExistence type="inferred from homology"/>
<feature type="domain" description="Isopropylmalate dehydrogenase-like" evidence="19">
    <location>
        <begin position="31"/>
        <end position="410"/>
    </location>
</feature>
<dbReference type="EC" id="1.1.1.42" evidence="4 13"/>
<feature type="site" description="Critical for catalysis" evidence="17">
    <location>
        <position position="227"/>
    </location>
</feature>
<dbReference type="NCBIfam" id="NF005425">
    <property type="entry name" value="PRK07006.1"/>
    <property type="match status" value="1"/>
</dbReference>
<keyword evidence="8 16" id="KW-0460">Magnesium</keyword>
<organism evidence="20 21">
    <name type="scientific">candidate division MSBL1 archaeon SCGC-AAA382F02</name>
    <dbReference type="NCBI Taxonomy" id="1698282"/>
    <lineage>
        <taxon>Archaea</taxon>
        <taxon>Methanobacteriati</taxon>
        <taxon>Methanobacteriota</taxon>
        <taxon>candidate division MSBL1</taxon>
    </lineage>
</organism>
<dbReference type="Proteomes" id="UP000070491">
    <property type="component" value="Unassembled WGS sequence"/>
</dbReference>
<evidence type="ECO:0000256" key="6">
    <source>
        <dbReference type="ARBA" id="ARBA00022532"/>
    </source>
</evidence>
<evidence type="ECO:0000313" key="21">
    <source>
        <dbReference type="Proteomes" id="UP000070491"/>
    </source>
</evidence>
<feature type="modified residue" description="Phosphoserine" evidence="18">
    <location>
        <position position="111"/>
    </location>
</feature>
<name>A0A133VIM9_9EURY</name>
<evidence type="ECO:0000256" key="3">
    <source>
        <dbReference type="ARBA" id="ARBA00011738"/>
    </source>
</evidence>